<dbReference type="AlphaFoldDB" id="A0A0L0D2M6"/>
<dbReference type="GeneID" id="25562558"/>
<dbReference type="Proteomes" id="UP000054408">
    <property type="component" value="Unassembled WGS sequence"/>
</dbReference>
<dbReference type="PANTHER" id="PTHR42972">
    <property type="entry name" value="TOL-PAL SYSTEM PROTEIN TOLB"/>
    <property type="match status" value="1"/>
</dbReference>
<dbReference type="OMA" id="HAWITND"/>
<dbReference type="STRING" id="461836.A0A0L0D2M6"/>
<gene>
    <name evidence="2" type="ORF">AMSG_02913</name>
</gene>
<keyword evidence="1" id="KW-0732">Signal</keyword>
<reference evidence="2 3" key="1">
    <citation type="submission" date="2010-05" db="EMBL/GenBank/DDBJ databases">
        <title>The Genome Sequence of Thecamonas trahens ATCC 50062.</title>
        <authorList>
            <consortium name="The Broad Institute Genome Sequencing Platform"/>
            <person name="Russ C."/>
            <person name="Cuomo C."/>
            <person name="Shea T."/>
            <person name="Young S.K."/>
            <person name="Zeng Q."/>
            <person name="Koehrsen M."/>
            <person name="Haas B."/>
            <person name="Borodovsky M."/>
            <person name="Guigo R."/>
            <person name="Alvarado L."/>
            <person name="Berlin A."/>
            <person name="Bochicchio J."/>
            <person name="Borenstein D."/>
            <person name="Chapman S."/>
            <person name="Chen Z."/>
            <person name="Freedman E."/>
            <person name="Gellesch M."/>
            <person name="Goldberg J."/>
            <person name="Griggs A."/>
            <person name="Gujja S."/>
            <person name="Heilman E."/>
            <person name="Heiman D."/>
            <person name="Hepburn T."/>
            <person name="Howarth C."/>
            <person name="Jen D."/>
            <person name="Larson L."/>
            <person name="Mehta T."/>
            <person name="Park D."/>
            <person name="Pearson M."/>
            <person name="Roberts A."/>
            <person name="Saif S."/>
            <person name="Shenoy N."/>
            <person name="Sisk P."/>
            <person name="Stolte C."/>
            <person name="Sykes S."/>
            <person name="Thomson T."/>
            <person name="Walk T."/>
            <person name="White J."/>
            <person name="Yandava C."/>
            <person name="Burger G."/>
            <person name="Gray M.W."/>
            <person name="Holland P.W.H."/>
            <person name="King N."/>
            <person name="Lang F.B.F."/>
            <person name="Roger A.J."/>
            <person name="Ruiz-Trillo I."/>
            <person name="Lander E."/>
            <person name="Nusbaum C."/>
        </authorList>
    </citation>
    <scope>NUCLEOTIDE SEQUENCE [LARGE SCALE GENOMIC DNA]</scope>
    <source>
        <strain evidence="2 3">ATCC 50062</strain>
    </source>
</reference>
<evidence type="ECO:0000313" key="3">
    <source>
        <dbReference type="Proteomes" id="UP000054408"/>
    </source>
</evidence>
<name>A0A0L0D2M6_THETB</name>
<dbReference type="eggNOG" id="ENOG502RYCJ">
    <property type="taxonomic scope" value="Eukaryota"/>
</dbReference>
<accession>A0A0L0D2M6</accession>
<feature type="signal peptide" evidence="1">
    <location>
        <begin position="1"/>
        <end position="22"/>
    </location>
</feature>
<protein>
    <submittedName>
        <fullName evidence="2">Polyhydroxybutyrate depolymerase</fullName>
    </submittedName>
</protein>
<sequence>MSRVLVLLTVVACMAMAVAAEGQRWTVVDGEVVFKGSDLPHCNIDPQQVTVGGLSAGAFQAVQMAVAHSGLFAGLGVVAGGPFYCAQNQLDLALTSCTKTPALISDTVLLGEMTYMETTLQIDPLKNIEETNVYLYSGTLDTVVHQGVMSKLEEQLSKWVDASAMTVKLDIPSVHSIVTDYTGHACDHFESPYIVNCGYDLAGEMLTSLYGPLNNRSAPTAPPASSILDNVYQFSQAAFIPGVYTPGELSLDTTAYAYVPPACIASDDDAMNATFCKLLVLFHGCEQSLKEISTQFVLNTGVLQWAETNNIAVLFPQATSNALNPKSCFDWWGYTGVEYPTKLGPQIATVYSMMQHMAKL</sequence>
<keyword evidence="3" id="KW-1185">Reference proteome</keyword>
<dbReference type="OrthoDB" id="6020543at2759"/>
<proteinExistence type="predicted"/>
<dbReference type="InterPro" id="IPR029058">
    <property type="entry name" value="AB_hydrolase_fold"/>
</dbReference>
<dbReference type="Gene3D" id="3.40.50.1820">
    <property type="entry name" value="alpha/beta hydrolase"/>
    <property type="match status" value="1"/>
</dbReference>
<dbReference type="PANTHER" id="PTHR42972:SF8">
    <property type="entry name" value="POLYHYDROXYBUTYRATE DEPOLYMERASE"/>
    <property type="match status" value="1"/>
</dbReference>
<dbReference type="SUPFAM" id="SSF53474">
    <property type="entry name" value="alpha/beta-Hydrolases"/>
    <property type="match status" value="1"/>
</dbReference>
<dbReference type="EMBL" id="GL349442">
    <property type="protein sequence ID" value="KNC46456.1"/>
    <property type="molecule type" value="Genomic_DNA"/>
</dbReference>
<evidence type="ECO:0000313" key="2">
    <source>
        <dbReference type="EMBL" id="KNC46456.1"/>
    </source>
</evidence>
<dbReference type="RefSeq" id="XP_013760747.1">
    <property type="nucleotide sequence ID" value="XM_013905293.1"/>
</dbReference>
<feature type="chain" id="PRO_5005537184" evidence="1">
    <location>
        <begin position="23"/>
        <end position="360"/>
    </location>
</feature>
<organism evidence="2 3">
    <name type="scientific">Thecamonas trahens ATCC 50062</name>
    <dbReference type="NCBI Taxonomy" id="461836"/>
    <lineage>
        <taxon>Eukaryota</taxon>
        <taxon>Apusozoa</taxon>
        <taxon>Apusomonadida</taxon>
        <taxon>Apusomonadidae</taxon>
        <taxon>Thecamonas</taxon>
    </lineage>
</organism>
<evidence type="ECO:0000256" key="1">
    <source>
        <dbReference type="SAM" id="SignalP"/>
    </source>
</evidence>